<dbReference type="EMBL" id="NKHD01000008">
    <property type="protein sequence ID" value="OXT08909.1"/>
    <property type="molecule type" value="Genomic_DNA"/>
</dbReference>
<name>A0A231VLF4_THETR</name>
<organism evidence="2 3">
    <name type="scientific">Thermoanaerobacterium thermosaccharolyticum</name>
    <name type="common">Clostridium thermosaccharolyticum</name>
    <dbReference type="NCBI Taxonomy" id="1517"/>
    <lineage>
        <taxon>Bacteria</taxon>
        <taxon>Bacillati</taxon>
        <taxon>Bacillota</taxon>
        <taxon>Clostridia</taxon>
        <taxon>Thermoanaerobacterales</taxon>
        <taxon>Thermoanaerobacteraceae</taxon>
        <taxon>Thermoanaerobacterium</taxon>
    </lineage>
</organism>
<reference evidence="2 3" key="1">
    <citation type="submission" date="2017-06" db="EMBL/GenBank/DDBJ databases">
        <title>Isolation and characterization of a thermophilic and butanogenic Thermoanaerobacterium thermosaccharolyticum M5 capable of efficient degradation of hemicellulose.</title>
        <authorList>
            <person name="Xin F."/>
            <person name="Jiang Y."/>
        </authorList>
    </citation>
    <scope>NUCLEOTIDE SEQUENCE [LARGE SCALE GENOMIC DNA]</scope>
    <source>
        <strain evidence="2 3">M5</strain>
    </source>
</reference>
<dbReference type="Gene3D" id="1.10.1760.20">
    <property type="match status" value="1"/>
</dbReference>
<gene>
    <name evidence="2" type="ORF">CE561_03410</name>
</gene>
<dbReference type="OMA" id="TPWIQMV"/>
<dbReference type="NCBIfam" id="TIGR04518">
    <property type="entry name" value="ECF_S_folT_fam"/>
    <property type="match status" value="1"/>
</dbReference>
<keyword evidence="1" id="KW-0812">Transmembrane</keyword>
<feature type="transmembrane region" description="Helical" evidence="1">
    <location>
        <begin position="110"/>
        <end position="135"/>
    </location>
</feature>
<dbReference type="Pfam" id="PF07155">
    <property type="entry name" value="ECF-ribofla_trS"/>
    <property type="match status" value="1"/>
</dbReference>
<evidence type="ECO:0000313" key="2">
    <source>
        <dbReference type="EMBL" id="OXT08909.1"/>
    </source>
</evidence>
<evidence type="ECO:0000256" key="1">
    <source>
        <dbReference type="SAM" id="Phobius"/>
    </source>
</evidence>
<accession>A0A231VLF4</accession>
<dbReference type="RefSeq" id="WP_013298308.1">
    <property type="nucleotide sequence ID" value="NZ_CP117254.1"/>
</dbReference>
<keyword evidence="1" id="KW-1133">Transmembrane helix</keyword>
<feature type="transmembrane region" description="Helical" evidence="1">
    <location>
        <begin position="12"/>
        <end position="32"/>
    </location>
</feature>
<dbReference type="Proteomes" id="UP000215301">
    <property type="component" value="Unassembled WGS sequence"/>
</dbReference>
<proteinExistence type="predicted"/>
<dbReference type="AlphaFoldDB" id="A0A231VLF4"/>
<dbReference type="GeneID" id="93864671"/>
<sequence>MKKIHARELVFLALLISLNIVLSRIASIKIAIGGIESIRIGFGALPVILAGIMFGPTAGGIVGAVGDIIGYYINPLGPYMPHFTMTAALTGIIPPLILKPVKAPIPSLWQLLIAIGVGQFISSVILVPYFLQLLFKIPIVTTLPPKVVGEVINVPIYALFTQILLKRINMVYFKAH</sequence>
<dbReference type="GO" id="GO:0016020">
    <property type="term" value="C:membrane"/>
    <property type="evidence" value="ECO:0007669"/>
    <property type="project" value="InterPro"/>
</dbReference>
<keyword evidence="1" id="KW-0472">Membrane</keyword>
<comment type="caution">
    <text evidence="2">The sequence shown here is derived from an EMBL/GenBank/DDBJ whole genome shotgun (WGS) entry which is preliminary data.</text>
</comment>
<evidence type="ECO:0000313" key="3">
    <source>
        <dbReference type="Proteomes" id="UP000215301"/>
    </source>
</evidence>
<feature type="transmembrane region" description="Helical" evidence="1">
    <location>
        <begin position="44"/>
        <end position="73"/>
    </location>
</feature>
<feature type="transmembrane region" description="Helical" evidence="1">
    <location>
        <begin position="79"/>
        <end position="98"/>
    </location>
</feature>
<protein>
    <submittedName>
        <fullName evidence="2">ECF transporter S component</fullName>
    </submittedName>
</protein>
<dbReference type="InterPro" id="IPR009825">
    <property type="entry name" value="ECF_substrate-spec-like"/>
</dbReference>
<dbReference type="InterPro" id="IPR030949">
    <property type="entry name" value="ECF_S_folate_fam"/>
</dbReference>